<feature type="transmembrane region" description="Helical" evidence="4">
    <location>
        <begin position="51"/>
        <end position="71"/>
    </location>
</feature>
<evidence type="ECO:0000313" key="6">
    <source>
        <dbReference type="EMBL" id="HEN41324.1"/>
    </source>
</evidence>
<dbReference type="Gene3D" id="3.30.450.20">
    <property type="entry name" value="PAS domain"/>
    <property type="match status" value="1"/>
</dbReference>
<dbReference type="CDD" id="cd06225">
    <property type="entry name" value="HAMP"/>
    <property type="match status" value="1"/>
</dbReference>
<dbReference type="FunFam" id="3.30.420.10:FF:000045">
    <property type="entry name" value="3'-5' exonuclease DinG"/>
    <property type="match status" value="1"/>
</dbReference>
<keyword evidence="4" id="KW-0472">Membrane</keyword>
<protein>
    <submittedName>
        <fullName evidence="6">PAS domain-containing protein</fullName>
    </submittedName>
</protein>
<dbReference type="AlphaFoldDB" id="A0A831TZU9"/>
<dbReference type="InterPro" id="IPR012337">
    <property type="entry name" value="RNaseH-like_sf"/>
</dbReference>
<feature type="transmembrane region" description="Helical" evidence="4">
    <location>
        <begin position="7"/>
        <end position="31"/>
    </location>
</feature>
<dbReference type="Pfam" id="PF00929">
    <property type="entry name" value="RNase_T"/>
    <property type="match status" value="1"/>
</dbReference>
<feature type="coiled-coil region" evidence="3">
    <location>
        <begin position="105"/>
        <end position="150"/>
    </location>
</feature>
<dbReference type="GO" id="GO:0005829">
    <property type="term" value="C:cytosol"/>
    <property type="evidence" value="ECO:0007669"/>
    <property type="project" value="TreeGrafter"/>
</dbReference>
<dbReference type="InterPro" id="IPR035965">
    <property type="entry name" value="PAS-like_dom_sf"/>
</dbReference>
<dbReference type="SUPFAM" id="SSF53098">
    <property type="entry name" value="Ribonuclease H-like"/>
    <property type="match status" value="1"/>
</dbReference>
<name>A0A831TZU9_GEOME</name>
<sequence>MKPSLKYWIFILGISGVTFGVILASVAGSWLSLTAGERAMVAGLAEKIIPFPLMGACVLAAVIGGLVSLLFRYYIIPILQLAEATQLMSLANPDHRIEPKGAREVAHLAEVINSAADAYQKLQAEVDAVIRSAQADLKEERNRFAALMAELPAGVLVCNTDGQILLYNQQAQALLNPSRDGSNGETGQGGWIGLGRSVFGVLQREPIVHGLKLLQQSVGSGQAAPSTRFMTTLAGGRCLRVTMAPVFSFRCDVHEECLQCERRQMSGLVLTLEDMTPQMAADSRRDMLIHSLTDELQEAMEEIRRSTLALLSEPELKPERLKDFRTVIDVVSSSLQQLAVQAREQYARHLQALSKEEDVLADNLLEVLRRNIGERLAVVVEGKSESGLWLRLDSYAVVQAVTHLAGLLKSEVSLAELQIRLERSGGERAALDIAWPDTPAPVELVESWQGASLTADSGGSIISIGEFMAGMGGTIAADCTPDLLCRGVRIEFSAMPALVRTDLAPSQGPRPVYYEFDLFNQRGLQELGKQPLRKLTYVVFDTETTGLNPAQGDEIIQIGAVRVVNGRILQDEVIDQLVDPKRPVPEESVAIHGITPAMVAGQPTIEQVLPRFRRFAEGAVLVAHNAAFDMRCLQLKEQQTGVRFDNPVLDTLLLSSVIHPHQETHSLDGIARRLNLTIVGRHTALGDALVTAEVLLKLIPLLESRGIVTLEDALNASIKSPFAKLNY</sequence>
<dbReference type="InterPro" id="IPR006054">
    <property type="entry name" value="DnaQ"/>
</dbReference>
<organism evidence="6">
    <name type="scientific">Geobacter metallireducens</name>
    <dbReference type="NCBI Taxonomy" id="28232"/>
    <lineage>
        <taxon>Bacteria</taxon>
        <taxon>Pseudomonadati</taxon>
        <taxon>Thermodesulfobacteriota</taxon>
        <taxon>Desulfuromonadia</taxon>
        <taxon>Geobacterales</taxon>
        <taxon>Geobacteraceae</taxon>
        <taxon>Geobacter</taxon>
    </lineage>
</organism>
<evidence type="ECO:0000259" key="5">
    <source>
        <dbReference type="PROSITE" id="PS50885"/>
    </source>
</evidence>
<comment type="caution">
    <text evidence="6">The sequence shown here is derived from an EMBL/GenBank/DDBJ whole genome shotgun (WGS) entry which is preliminary data.</text>
</comment>
<evidence type="ECO:0000256" key="2">
    <source>
        <dbReference type="ARBA" id="ARBA00026073"/>
    </source>
</evidence>
<comment type="subunit">
    <text evidence="2">DNA polymerase III contains a core (composed of alpha, epsilon and theta chains) that associates with a tau subunit. This core dimerizes to form the POLIII' complex. PolIII' associates with the gamma complex (composed of gamma, delta, delta', psi and chi chains) and with the beta chain to form the complete DNA polymerase III complex.</text>
</comment>
<dbReference type="EMBL" id="DSOV01000009">
    <property type="protein sequence ID" value="HEN41324.1"/>
    <property type="molecule type" value="Genomic_DNA"/>
</dbReference>
<keyword evidence="4" id="KW-1133">Transmembrane helix</keyword>
<feature type="domain" description="HAMP" evidence="5">
    <location>
        <begin position="72"/>
        <end position="124"/>
    </location>
</feature>
<keyword evidence="3" id="KW-0175">Coiled coil</keyword>
<dbReference type="PANTHER" id="PTHR30231">
    <property type="entry name" value="DNA POLYMERASE III SUBUNIT EPSILON"/>
    <property type="match status" value="1"/>
</dbReference>
<reference evidence="6" key="1">
    <citation type="journal article" date="2020" name="mSystems">
        <title>Genome- and Community-Level Interaction Insights into Carbon Utilization and Element Cycling Functions of Hydrothermarchaeota in Hydrothermal Sediment.</title>
        <authorList>
            <person name="Zhou Z."/>
            <person name="Liu Y."/>
            <person name="Xu W."/>
            <person name="Pan J."/>
            <person name="Luo Z.H."/>
            <person name="Li M."/>
        </authorList>
    </citation>
    <scope>NUCLEOTIDE SEQUENCE [LARGE SCALE GENOMIC DNA]</scope>
    <source>
        <strain evidence="6">SpSt-349</strain>
    </source>
</reference>
<dbReference type="GO" id="GO:0003677">
    <property type="term" value="F:DNA binding"/>
    <property type="evidence" value="ECO:0007669"/>
    <property type="project" value="InterPro"/>
</dbReference>
<dbReference type="InterPro" id="IPR036397">
    <property type="entry name" value="RNaseH_sf"/>
</dbReference>
<dbReference type="Gene3D" id="3.30.420.10">
    <property type="entry name" value="Ribonuclease H-like superfamily/Ribonuclease H"/>
    <property type="match status" value="1"/>
</dbReference>
<dbReference type="GO" id="GO:0007165">
    <property type="term" value="P:signal transduction"/>
    <property type="evidence" value="ECO:0007669"/>
    <property type="project" value="InterPro"/>
</dbReference>
<dbReference type="InterPro" id="IPR003660">
    <property type="entry name" value="HAMP_dom"/>
</dbReference>
<gene>
    <name evidence="6" type="ORF">ENQ87_02950</name>
</gene>
<comment type="function">
    <text evidence="1">DNA polymerase III is a complex, multichain enzyme responsible for most of the replicative synthesis in bacteria. The epsilon subunit contain the editing function and is a proofreading 3'-5' exonuclease.</text>
</comment>
<dbReference type="PROSITE" id="PS50885">
    <property type="entry name" value="HAMP"/>
    <property type="match status" value="1"/>
</dbReference>
<dbReference type="GO" id="GO:0003887">
    <property type="term" value="F:DNA-directed DNA polymerase activity"/>
    <property type="evidence" value="ECO:0007669"/>
    <property type="project" value="InterPro"/>
</dbReference>
<dbReference type="SUPFAM" id="SSF55785">
    <property type="entry name" value="PYP-like sensor domain (PAS domain)"/>
    <property type="match status" value="1"/>
</dbReference>
<accession>A0A831TZU9</accession>
<dbReference type="CDD" id="cd06127">
    <property type="entry name" value="DEDDh"/>
    <property type="match status" value="1"/>
</dbReference>
<dbReference type="SMART" id="SM00479">
    <property type="entry name" value="EXOIII"/>
    <property type="match status" value="1"/>
</dbReference>
<dbReference type="GO" id="GO:0045004">
    <property type="term" value="P:DNA replication proofreading"/>
    <property type="evidence" value="ECO:0007669"/>
    <property type="project" value="TreeGrafter"/>
</dbReference>
<dbReference type="NCBIfam" id="TIGR00573">
    <property type="entry name" value="dnaq"/>
    <property type="match status" value="1"/>
</dbReference>
<dbReference type="GO" id="GO:0008408">
    <property type="term" value="F:3'-5' exonuclease activity"/>
    <property type="evidence" value="ECO:0007669"/>
    <property type="project" value="TreeGrafter"/>
</dbReference>
<keyword evidence="4" id="KW-0812">Transmembrane</keyword>
<evidence type="ECO:0000256" key="1">
    <source>
        <dbReference type="ARBA" id="ARBA00025483"/>
    </source>
</evidence>
<proteinExistence type="predicted"/>
<dbReference type="InterPro" id="IPR013520">
    <property type="entry name" value="Ribonucl_H"/>
</dbReference>
<evidence type="ECO:0000256" key="4">
    <source>
        <dbReference type="SAM" id="Phobius"/>
    </source>
</evidence>
<evidence type="ECO:0000256" key="3">
    <source>
        <dbReference type="SAM" id="Coils"/>
    </source>
</evidence>
<dbReference type="PANTHER" id="PTHR30231:SF41">
    <property type="entry name" value="DNA POLYMERASE III SUBUNIT EPSILON"/>
    <property type="match status" value="1"/>
</dbReference>
<dbReference type="GO" id="GO:0016020">
    <property type="term" value="C:membrane"/>
    <property type="evidence" value="ECO:0007669"/>
    <property type="project" value="InterPro"/>
</dbReference>